<feature type="transmembrane region" description="Helical" evidence="21">
    <location>
        <begin position="42"/>
        <end position="75"/>
    </location>
</feature>
<evidence type="ECO:0000256" key="10">
    <source>
        <dbReference type="ARBA" id="ARBA00022692"/>
    </source>
</evidence>
<evidence type="ECO:0000256" key="20">
    <source>
        <dbReference type="ARBA" id="ARBA00023264"/>
    </source>
</evidence>
<comment type="catalytic activity">
    <reaction evidence="21">
        <text>a 1,2-diacyl-sn-glycerol + ATP = a 1,2-diacyl-sn-glycero-3-phosphate + ADP + H(+)</text>
        <dbReference type="Rhea" id="RHEA:10272"/>
        <dbReference type="ChEBI" id="CHEBI:15378"/>
        <dbReference type="ChEBI" id="CHEBI:17815"/>
        <dbReference type="ChEBI" id="CHEBI:30616"/>
        <dbReference type="ChEBI" id="CHEBI:58608"/>
        <dbReference type="ChEBI" id="CHEBI:456216"/>
        <dbReference type="EC" id="2.7.1.107"/>
    </reaction>
</comment>
<organism evidence="22 23">
    <name type="scientific">Rhizobium mayense</name>
    <dbReference type="NCBI Taxonomy" id="1312184"/>
    <lineage>
        <taxon>Bacteria</taxon>
        <taxon>Pseudomonadati</taxon>
        <taxon>Pseudomonadota</taxon>
        <taxon>Alphaproteobacteria</taxon>
        <taxon>Hyphomicrobiales</taxon>
        <taxon>Rhizobiaceae</taxon>
        <taxon>Rhizobium/Agrobacterium group</taxon>
        <taxon>Rhizobium</taxon>
    </lineage>
</organism>
<dbReference type="InterPro" id="IPR033718">
    <property type="entry name" value="DAGK_prok"/>
</dbReference>
<keyword evidence="14 21" id="KW-0067">ATP-binding</keyword>
<dbReference type="EMBL" id="JARFYM010000001">
    <property type="protein sequence ID" value="MDL2397753.1"/>
    <property type="molecule type" value="Genomic_DNA"/>
</dbReference>
<evidence type="ECO:0000256" key="4">
    <source>
        <dbReference type="ARBA" id="ARBA00012133"/>
    </source>
</evidence>
<keyword evidence="12 21" id="KW-0547">Nucleotide-binding</keyword>
<evidence type="ECO:0000256" key="13">
    <source>
        <dbReference type="ARBA" id="ARBA00022777"/>
    </source>
</evidence>
<gene>
    <name evidence="22" type="ORF">PY649_02510</name>
</gene>
<evidence type="ECO:0000256" key="7">
    <source>
        <dbReference type="ARBA" id="ARBA00022516"/>
    </source>
</evidence>
<sequence>MAEFSKSAVNKETGVRHFLAAAGYSWGGFQRLLQESAFRQELLFAAAGLILLVVVGATLAEIMIAIVLFLGVFAVEAMNTAVEEVIDRISPEISNVGKHAKDLGSFAVLCMLVASGLYLLFTIGSHLFFMA</sequence>
<keyword evidence="16 21" id="KW-1133">Transmembrane helix</keyword>
<evidence type="ECO:0000256" key="9">
    <source>
        <dbReference type="ARBA" id="ARBA00022679"/>
    </source>
</evidence>
<keyword evidence="15" id="KW-0460">Magnesium</keyword>
<name>A0ABT7JN30_9HYPH</name>
<keyword evidence="11" id="KW-0479">Metal-binding</keyword>
<dbReference type="PANTHER" id="PTHR34299:SF1">
    <property type="entry name" value="DIACYLGLYCEROL KINASE"/>
    <property type="match status" value="1"/>
</dbReference>
<evidence type="ECO:0000313" key="22">
    <source>
        <dbReference type="EMBL" id="MDL2397753.1"/>
    </source>
</evidence>
<evidence type="ECO:0000256" key="18">
    <source>
        <dbReference type="ARBA" id="ARBA00023136"/>
    </source>
</evidence>
<keyword evidence="6" id="KW-1003">Cell membrane</keyword>
<evidence type="ECO:0000256" key="3">
    <source>
        <dbReference type="ARBA" id="ARBA00005967"/>
    </source>
</evidence>
<dbReference type="RefSeq" id="WP_285866520.1">
    <property type="nucleotide sequence ID" value="NZ_JARFYM010000001.1"/>
</dbReference>
<keyword evidence="19" id="KW-0594">Phospholipid biosynthesis</keyword>
<evidence type="ECO:0000256" key="12">
    <source>
        <dbReference type="ARBA" id="ARBA00022741"/>
    </source>
</evidence>
<evidence type="ECO:0000256" key="16">
    <source>
        <dbReference type="ARBA" id="ARBA00022989"/>
    </source>
</evidence>
<evidence type="ECO:0000256" key="11">
    <source>
        <dbReference type="ARBA" id="ARBA00022723"/>
    </source>
</evidence>
<dbReference type="Proteomes" id="UP001172645">
    <property type="component" value="Unassembled WGS sequence"/>
</dbReference>
<comment type="function">
    <text evidence="21">Catalyzes the ATP-dependent phosphorylation of sn-l,2-diacylglycerol (DAG) to phosphatidic acid. Involved in the recycling of diacylglycerol produced as a by-product during membrane-derived oligosaccharide (MDO) biosynthesis.</text>
</comment>
<evidence type="ECO:0000256" key="14">
    <source>
        <dbReference type="ARBA" id="ARBA00022840"/>
    </source>
</evidence>
<keyword evidence="8 21" id="KW-0997">Cell inner membrane</keyword>
<evidence type="ECO:0000256" key="21">
    <source>
        <dbReference type="RuleBase" id="RU363065"/>
    </source>
</evidence>
<evidence type="ECO:0000256" key="15">
    <source>
        <dbReference type="ARBA" id="ARBA00022842"/>
    </source>
</evidence>
<dbReference type="PANTHER" id="PTHR34299">
    <property type="entry name" value="DIACYLGLYCEROL KINASE"/>
    <property type="match status" value="1"/>
</dbReference>
<evidence type="ECO:0000256" key="1">
    <source>
        <dbReference type="ARBA" id="ARBA00001946"/>
    </source>
</evidence>
<proteinExistence type="inferred from homology"/>
<evidence type="ECO:0000256" key="8">
    <source>
        <dbReference type="ARBA" id="ARBA00022519"/>
    </source>
</evidence>
<feature type="transmembrane region" description="Helical" evidence="21">
    <location>
        <begin position="106"/>
        <end position="129"/>
    </location>
</feature>
<dbReference type="InterPro" id="IPR000829">
    <property type="entry name" value="DAGK"/>
</dbReference>
<evidence type="ECO:0000256" key="17">
    <source>
        <dbReference type="ARBA" id="ARBA00023098"/>
    </source>
</evidence>
<comment type="subcellular location">
    <subcellularLocation>
        <location evidence="2 21">Cell inner membrane</location>
        <topology evidence="2 21">Multi-pass membrane protein</topology>
    </subcellularLocation>
</comment>
<protein>
    <recommendedName>
        <fullName evidence="5 21">Diacylglycerol kinase</fullName>
        <ecNumber evidence="4 21">2.7.1.107</ecNumber>
    </recommendedName>
</protein>
<keyword evidence="10 21" id="KW-0812">Transmembrane</keyword>
<keyword evidence="20 21" id="KW-1208">Phospholipid metabolism</keyword>
<accession>A0ABT7JN30</accession>
<dbReference type="EC" id="2.7.1.107" evidence="4 21"/>
<keyword evidence="9 21" id="KW-0808">Transferase</keyword>
<evidence type="ECO:0000256" key="5">
    <source>
        <dbReference type="ARBA" id="ARBA00017575"/>
    </source>
</evidence>
<dbReference type="InterPro" id="IPR036945">
    <property type="entry name" value="DAGK_sf"/>
</dbReference>
<evidence type="ECO:0000313" key="23">
    <source>
        <dbReference type="Proteomes" id="UP001172645"/>
    </source>
</evidence>
<evidence type="ECO:0000256" key="19">
    <source>
        <dbReference type="ARBA" id="ARBA00023209"/>
    </source>
</evidence>
<keyword evidence="13 21" id="KW-0418">Kinase</keyword>
<evidence type="ECO:0000256" key="6">
    <source>
        <dbReference type="ARBA" id="ARBA00022475"/>
    </source>
</evidence>
<dbReference type="GO" id="GO:0004143">
    <property type="term" value="F:ATP-dependent diacylglycerol kinase activity"/>
    <property type="evidence" value="ECO:0007669"/>
    <property type="project" value="UniProtKB-EC"/>
</dbReference>
<comment type="caution">
    <text evidence="21">Lacks conserved residue(s) required for the propagation of feature annotation.</text>
</comment>
<keyword evidence="18 21" id="KW-0472">Membrane</keyword>
<keyword evidence="23" id="KW-1185">Reference proteome</keyword>
<comment type="cofactor">
    <cofactor evidence="1">
        <name>Mg(2+)</name>
        <dbReference type="ChEBI" id="CHEBI:18420"/>
    </cofactor>
</comment>
<dbReference type="Gene3D" id="1.10.287.3610">
    <property type="match status" value="1"/>
</dbReference>
<keyword evidence="7" id="KW-0444">Lipid biosynthesis</keyword>
<dbReference type="CDD" id="cd14264">
    <property type="entry name" value="DAGK_IM"/>
    <property type="match status" value="1"/>
</dbReference>
<keyword evidence="17 21" id="KW-0443">Lipid metabolism</keyword>
<comment type="similarity">
    <text evidence="3 21">Belongs to the bacterial diacylglycerol kinase family.</text>
</comment>
<evidence type="ECO:0000256" key="2">
    <source>
        <dbReference type="ARBA" id="ARBA00004429"/>
    </source>
</evidence>
<dbReference type="Pfam" id="PF01219">
    <property type="entry name" value="DAGK_prokar"/>
    <property type="match status" value="1"/>
</dbReference>
<comment type="caution">
    <text evidence="22">The sequence shown here is derived from an EMBL/GenBank/DDBJ whole genome shotgun (WGS) entry which is preliminary data.</text>
</comment>
<reference evidence="22" key="1">
    <citation type="submission" date="2023-06" db="EMBL/GenBank/DDBJ databases">
        <title>Phylogenetic Diversity of Rhizobium strains.</title>
        <authorList>
            <person name="Moura F.T."/>
            <person name="Helene L.C.F."/>
            <person name="Hungria M."/>
        </authorList>
    </citation>
    <scope>NUCLEOTIDE SEQUENCE</scope>
    <source>
        <strain evidence="22">CCGE526</strain>
    </source>
</reference>